<reference evidence="1" key="1">
    <citation type="submission" date="2007-10" db="EMBL/GenBank/DDBJ databases">
        <authorList>
            <person name="Fulton L."/>
            <person name="Clifton S."/>
            <person name="Fulton B."/>
            <person name="Xu J."/>
            <person name="Minx P."/>
            <person name="Pepin K.H."/>
            <person name="Johnson M."/>
            <person name="Thiruvilangam P."/>
            <person name="Bhonagiri V."/>
            <person name="Nash W.E."/>
            <person name="Mardis E.R."/>
            <person name="Wilson R.K."/>
        </authorList>
    </citation>
    <scope>NUCLEOTIDE SEQUENCE [LARGE SCALE GENOMIC DNA]</scope>
    <source>
        <strain evidence="1">DSM 15702</strain>
    </source>
</reference>
<sequence length="66" mass="7682">MRTDAEVLFCSATVLQNVFIIFNIKELCHTYISLCIPNNRTDIVLSKNYIIILDKYPWGVYNKNTP</sequence>
<gene>
    <name evidence="1" type="ORF">EUBSIR_01583</name>
</gene>
<organism evidence="1 2">
    <name type="scientific">[Eubacterium] siraeum DSM 15702</name>
    <dbReference type="NCBI Taxonomy" id="428128"/>
    <lineage>
        <taxon>Bacteria</taxon>
        <taxon>Bacillati</taxon>
        <taxon>Bacillota</taxon>
        <taxon>Clostridia</taxon>
        <taxon>Eubacteriales</taxon>
        <taxon>Oscillospiraceae</taxon>
        <taxon>Oscillospiraceae incertae sedis</taxon>
    </lineage>
</organism>
<dbReference type="Proteomes" id="UP000005326">
    <property type="component" value="Unassembled WGS sequence"/>
</dbReference>
<evidence type="ECO:0000313" key="1">
    <source>
        <dbReference type="EMBL" id="EDS00662.1"/>
    </source>
</evidence>
<reference evidence="1" key="2">
    <citation type="submission" date="2014-06" db="EMBL/GenBank/DDBJ databases">
        <title>Draft genome sequence of Eubacterium siraeum (DSM 15702).</title>
        <authorList>
            <person name="Sudarsanam P."/>
            <person name="Ley R."/>
            <person name="Guruge J."/>
            <person name="Turnbaugh P.J."/>
            <person name="Mahowald M."/>
            <person name="Liep D."/>
            <person name="Gordon J."/>
        </authorList>
    </citation>
    <scope>NUCLEOTIDE SEQUENCE</scope>
    <source>
        <strain evidence="1">DSM 15702</strain>
    </source>
</reference>
<name>B0MP25_9FIRM</name>
<keyword evidence="2" id="KW-1185">Reference proteome</keyword>
<dbReference type="AlphaFoldDB" id="B0MP25"/>
<dbReference type="EMBL" id="ABCA03000047">
    <property type="protein sequence ID" value="EDS00662.1"/>
    <property type="molecule type" value="Genomic_DNA"/>
</dbReference>
<proteinExistence type="predicted"/>
<evidence type="ECO:0000313" key="2">
    <source>
        <dbReference type="Proteomes" id="UP000005326"/>
    </source>
</evidence>
<accession>B0MP25</accession>
<protein>
    <submittedName>
        <fullName evidence="1">Uncharacterized protein</fullName>
    </submittedName>
</protein>
<comment type="caution">
    <text evidence="1">The sequence shown here is derived from an EMBL/GenBank/DDBJ whole genome shotgun (WGS) entry which is preliminary data.</text>
</comment>